<evidence type="ECO:0000313" key="2">
    <source>
        <dbReference type="EMBL" id="MDR6299831.1"/>
    </source>
</evidence>
<keyword evidence="1" id="KW-1133">Transmembrane helix</keyword>
<name>A0ABU1K2J3_9FLAO</name>
<comment type="caution">
    <text evidence="2">The sequence shown here is derived from an EMBL/GenBank/DDBJ whole genome shotgun (WGS) entry which is preliminary data.</text>
</comment>
<keyword evidence="1" id="KW-0472">Membrane</keyword>
<accession>A0ABU1K2J3</accession>
<dbReference type="EMBL" id="JAVDQA010000001">
    <property type="protein sequence ID" value="MDR6299831.1"/>
    <property type="molecule type" value="Genomic_DNA"/>
</dbReference>
<reference evidence="2 3" key="1">
    <citation type="submission" date="2023-07" db="EMBL/GenBank/DDBJ databases">
        <title>Genomic Encyclopedia of Type Strains, Phase IV (KMG-IV): sequencing the most valuable type-strain genomes for metagenomic binning, comparative biology and taxonomic classification.</title>
        <authorList>
            <person name="Goeker M."/>
        </authorList>
    </citation>
    <scope>NUCLEOTIDE SEQUENCE [LARGE SCALE GENOMIC DNA]</scope>
    <source>
        <strain evidence="2 3">DSM 102814</strain>
    </source>
</reference>
<proteinExistence type="predicted"/>
<dbReference type="RefSeq" id="WP_309726816.1">
    <property type="nucleotide sequence ID" value="NZ_JAVDQA010000001.1"/>
</dbReference>
<protein>
    <submittedName>
        <fullName evidence="2">Uncharacterized protein</fullName>
    </submittedName>
</protein>
<organism evidence="2 3">
    <name type="scientific">Mesonia maritima</name>
    <dbReference type="NCBI Taxonomy" id="1793873"/>
    <lineage>
        <taxon>Bacteria</taxon>
        <taxon>Pseudomonadati</taxon>
        <taxon>Bacteroidota</taxon>
        <taxon>Flavobacteriia</taxon>
        <taxon>Flavobacteriales</taxon>
        <taxon>Flavobacteriaceae</taxon>
        <taxon>Mesonia</taxon>
    </lineage>
</organism>
<evidence type="ECO:0000256" key="1">
    <source>
        <dbReference type="SAM" id="Phobius"/>
    </source>
</evidence>
<feature type="transmembrane region" description="Helical" evidence="1">
    <location>
        <begin position="6"/>
        <end position="27"/>
    </location>
</feature>
<feature type="transmembrane region" description="Helical" evidence="1">
    <location>
        <begin position="39"/>
        <end position="58"/>
    </location>
</feature>
<dbReference type="Proteomes" id="UP001257659">
    <property type="component" value="Unassembled WGS sequence"/>
</dbReference>
<sequence length="60" mass="6974">MNFSSTSWLTYTILALVAVYVIVRLIQFKTLDGNQKRRLYLMILLLAVYLGAKLFELFSN</sequence>
<evidence type="ECO:0000313" key="3">
    <source>
        <dbReference type="Proteomes" id="UP001257659"/>
    </source>
</evidence>
<keyword evidence="1" id="KW-0812">Transmembrane</keyword>
<gene>
    <name evidence="2" type="ORF">GGR31_000447</name>
</gene>
<keyword evidence="3" id="KW-1185">Reference proteome</keyword>